<feature type="domain" description="Cysteinyl-tRNA synthetase class Ia DALR" evidence="14">
    <location>
        <begin position="361"/>
        <end position="423"/>
    </location>
</feature>
<feature type="binding site" evidence="13">
    <location>
        <position position="29"/>
    </location>
    <ligand>
        <name>Zn(2+)</name>
        <dbReference type="ChEBI" id="CHEBI:29105"/>
    </ligand>
</feature>
<dbReference type="Pfam" id="PF23493">
    <property type="entry name" value="CysS_C"/>
    <property type="match status" value="1"/>
</dbReference>
<dbReference type="AlphaFoldDB" id="A0A2K8N370"/>
<protein>
    <recommendedName>
        <fullName evidence="13">Cysteine--tRNA ligase</fullName>
        <ecNumber evidence="13">6.1.1.16</ecNumber>
    </recommendedName>
    <alternativeName>
        <fullName evidence="13">Cysteinyl-tRNA synthetase</fullName>
        <shortName evidence="13">CysRS</shortName>
    </alternativeName>
</protein>
<dbReference type="FunFam" id="3.40.50.620:FF:000009">
    <property type="entry name" value="Cysteine--tRNA ligase"/>
    <property type="match status" value="1"/>
</dbReference>
<evidence type="ECO:0000256" key="11">
    <source>
        <dbReference type="ARBA" id="ARBA00023146"/>
    </source>
</evidence>
<evidence type="ECO:0000256" key="3">
    <source>
        <dbReference type="ARBA" id="ARBA00011245"/>
    </source>
</evidence>
<dbReference type="GO" id="GO:0005829">
    <property type="term" value="C:cytosol"/>
    <property type="evidence" value="ECO:0007669"/>
    <property type="project" value="TreeGrafter"/>
</dbReference>
<dbReference type="PRINTS" id="PR00983">
    <property type="entry name" value="TRNASYNTHCYS"/>
</dbReference>
<keyword evidence="4 13" id="KW-0963">Cytoplasm</keyword>
<evidence type="ECO:0000256" key="2">
    <source>
        <dbReference type="ARBA" id="ARBA00005594"/>
    </source>
</evidence>
<comment type="cofactor">
    <cofactor evidence="13">
        <name>Zn(2+)</name>
        <dbReference type="ChEBI" id="CHEBI:29105"/>
    </cofactor>
    <text evidence="13">Binds 1 zinc ion per subunit.</text>
</comment>
<feature type="short sequence motif" description="'KMSKS' region" evidence="13">
    <location>
        <begin position="266"/>
        <end position="270"/>
    </location>
</feature>
<evidence type="ECO:0000256" key="13">
    <source>
        <dbReference type="HAMAP-Rule" id="MF_00041"/>
    </source>
</evidence>
<dbReference type="RefSeq" id="WP_100666533.1">
    <property type="nucleotide sequence ID" value="NZ_CP024955.1"/>
</dbReference>
<proteinExistence type="inferred from homology"/>
<dbReference type="Gene3D" id="1.20.120.1910">
    <property type="entry name" value="Cysteine-tRNA ligase, C-terminal anti-codon recognition domain"/>
    <property type="match status" value="1"/>
</dbReference>
<keyword evidence="8 13" id="KW-0862">Zinc</keyword>
<keyword evidence="6 13" id="KW-0479">Metal-binding</keyword>
<gene>
    <name evidence="13 16" type="primary">cysS</name>
    <name evidence="16" type="ORF">COOX1_0143</name>
    <name evidence="15" type="ORF">CVV65_00685</name>
</gene>
<dbReference type="InterPro" id="IPR024909">
    <property type="entry name" value="Cys-tRNA/MSH_ligase"/>
</dbReference>
<name>A0A2K8N370_9BACL</name>
<feature type="binding site" evidence="13">
    <location>
        <position position="234"/>
    </location>
    <ligand>
        <name>Zn(2+)</name>
        <dbReference type="ChEBI" id="CHEBI:29105"/>
    </ligand>
</feature>
<reference evidence="15" key="2">
    <citation type="journal article" date="2018" name="Genome Announc.">
        <title>Complete Genome Sequence of Kyrpidia sp. Strain EA-1, a Thermophilic Knallgas Bacterium, Isolated from the Azores.</title>
        <authorList>
            <person name="Reiner J.E."/>
            <person name="Lapp C.J."/>
            <person name="Bunk B."/>
            <person name="Sproer C."/>
            <person name="Overmann J."/>
            <person name="Gescher J."/>
        </authorList>
    </citation>
    <scope>NUCLEOTIDE SEQUENCE</scope>
    <source>
        <strain evidence="15">EA-1</strain>
    </source>
</reference>
<keyword evidence="11 13" id="KW-0030">Aminoacyl-tRNA synthetase</keyword>
<evidence type="ECO:0000256" key="6">
    <source>
        <dbReference type="ARBA" id="ARBA00022723"/>
    </source>
</evidence>
<dbReference type="GO" id="GO:0005524">
    <property type="term" value="F:ATP binding"/>
    <property type="evidence" value="ECO:0007669"/>
    <property type="project" value="UniProtKB-UniRule"/>
</dbReference>
<dbReference type="OrthoDB" id="9815130at2"/>
<feature type="binding site" evidence="13">
    <location>
        <position position="209"/>
    </location>
    <ligand>
        <name>Zn(2+)</name>
        <dbReference type="ChEBI" id="CHEBI:29105"/>
    </ligand>
</feature>
<feature type="short sequence motif" description="'HIGH' region" evidence="13">
    <location>
        <begin position="31"/>
        <end position="41"/>
    </location>
</feature>
<dbReference type="Pfam" id="PF09190">
    <property type="entry name" value="DALR_2"/>
    <property type="match status" value="1"/>
</dbReference>
<evidence type="ECO:0000256" key="1">
    <source>
        <dbReference type="ARBA" id="ARBA00004496"/>
    </source>
</evidence>
<dbReference type="InterPro" id="IPR015273">
    <property type="entry name" value="Cys-tRNA-synt_Ia_DALR"/>
</dbReference>
<evidence type="ECO:0000313" key="16">
    <source>
        <dbReference type="EMBL" id="CAB3389891.1"/>
    </source>
</evidence>
<keyword evidence="7 13" id="KW-0547">Nucleotide-binding</keyword>
<evidence type="ECO:0000313" key="18">
    <source>
        <dbReference type="Proteomes" id="UP000502196"/>
    </source>
</evidence>
<reference evidence="17" key="1">
    <citation type="submission" date="2017-11" db="EMBL/GenBank/DDBJ databases">
        <title>Complete Genome Sequence of Kyrpidia sp. Strain EA-1, a thermophilic, hydrogen-oxidizing Bacterium, isolated from the Azores.</title>
        <authorList>
            <person name="Reiner J.E."/>
            <person name="Lapp C.J."/>
            <person name="Bunk B."/>
            <person name="Gescher J."/>
        </authorList>
    </citation>
    <scope>NUCLEOTIDE SEQUENCE [LARGE SCALE GENOMIC DNA]</scope>
    <source>
        <strain evidence="17">EA-1</strain>
    </source>
</reference>
<dbReference type="PANTHER" id="PTHR10890:SF3">
    <property type="entry name" value="CYSTEINE--TRNA LIGASE, CYTOPLASMIC"/>
    <property type="match status" value="1"/>
</dbReference>
<comment type="subunit">
    <text evidence="3 13">Monomer.</text>
</comment>
<dbReference type="InterPro" id="IPR015803">
    <property type="entry name" value="Cys-tRNA-ligase"/>
</dbReference>
<dbReference type="InterPro" id="IPR014729">
    <property type="entry name" value="Rossmann-like_a/b/a_fold"/>
</dbReference>
<dbReference type="KEGG" id="kyr:CVV65_00685"/>
<dbReference type="InterPro" id="IPR032678">
    <property type="entry name" value="tRNA-synt_1_cat_dom"/>
</dbReference>
<dbReference type="EMBL" id="CP024955">
    <property type="protein sequence ID" value="ATY83675.1"/>
    <property type="molecule type" value="Genomic_DNA"/>
</dbReference>
<evidence type="ECO:0000256" key="9">
    <source>
        <dbReference type="ARBA" id="ARBA00022840"/>
    </source>
</evidence>
<dbReference type="PANTHER" id="PTHR10890">
    <property type="entry name" value="CYSTEINYL-TRNA SYNTHETASE"/>
    <property type="match status" value="1"/>
</dbReference>
<keyword evidence="17" id="KW-1185">Reference proteome</keyword>
<evidence type="ECO:0000256" key="4">
    <source>
        <dbReference type="ARBA" id="ARBA00022490"/>
    </source>
</evidence>
<reference evidence="16 18" key="3">
    <citation type="submission" date="2020-04" db="EMBL/GenBank/DDBJ databases">
        <authorList>
            <person name="Hogendoorn C."/>
        </authorList>
    </citation>
    <scope>NUCLEOTIDE SEQUENCE [LARGE SCALE GENOMIC DNA]</scope>
    <source>
        <strain evidence="16">COOX1</strain>
    </source>
</reference>
<dbReference type="HAMAP" id="MF_00041">
    <property type="entry name" value="Cys_tRNA_synth"/>
    <property type="match status" value="1"/>
</dbReference>
<evidence type="ECO:0000313" key="15">
    <source>
        <dbReference type="EMBL" id="ATY83675.1"/>
    </source>
</evidence>
<dbReference type="GO" id="GO:0004817">
    <property type="term" value="F:cysteine-tRNA ligase activity"/>
    <property type="evidence" value="ECO:0007669"/>
    <property type="project" value="UniProtKB-UniRule"/>
</dbReference>
<comment type="subcellular location">
    <subcellularLocation>
        <location evidence="1 13">Cytoplasm</location>
    </subcellularLocation>
</comment>
<feature type="binding site" evidence="13">
    <location>
        <position position="269"/>
    </location>
    <ligand>
        <name>ATP</name>
        <dbReference type="ChEBI" id="CHEBI:30616"/>
    </ligand>
</feature>
<dbReference type="SMART" id="SM00840">
    <property type="entry name" value="DALR_2"/>
    <property type="match status" value="1"/>
</dbReference>
<evidence type="ECO:0000256" key="8">
    <source>
        <dbReference type="ARBA" id="ARBA00022833"/>
    </source>
</evidence>
<comment type="catalytic activity">
    <reaction evidence="12 13">
        <text>tRNA(Cys) + L-cysteine + ATP = L-cysteinyl-tRNA(Cys) + AMP + diphosphate</text>
        <dbReference type="Rhea" id="RHEA:17773"/>
        <dbReference type="Rhea" id="RHEA-COMP:9661"/>
        <dbReference type="Rhea" id="RHEA-COMP:9679"/>
        <dbReference type="ChEBI" id="CHEBI:30616"/>
        <dbReference type="ChEBI" id="CHEBI:33019"/>
        <dbReference type="ChEBI" id="CHEBI:35235"/>
        <dbReference type="ChEBI" id="CHEBI:78442"/>
        <dbReference type="ChEBI" id="CHEBI:78517"/>
        <dbReference type="ChEBI" id="CHEBI:456215"/>
        <dbReference type="EC" id="6.1.1.16"/>
    </reaction>
</comment>
<evidence type="ECO:0000256" key="12">
    <source>
        <dbReference type="ARBA" id="ARBA00047398"/>
    </source>
</evidence>
<evidence type="ECO:0000256" key="7">
    <source>
        <dbReference type="ARBA" id="ARBA00022741"/>
    </source>
</evidence>
<evidence type="ECO:0000313" key="17">
    <source>
        <dbReference type="Proteomes" id="UP000231932"/>
    </source>
</evidence>
<dbReference type="Pfam" id="PF01406">
    <property type="entry name" value="tRNA-synt_1e"/>
    <property type="match status" value="1"/>
</dbReference>
<keyword evidence="10 13" id="KW-0648">Protein biosynthesis</keyword>
<dbReference type="SUPFAM" id="SSF47323">
    <property type="entry name" value="Anticodon-binding domain of a subclass of class I aminoacyl-tRNA synthetases"/>
    <property type="match status" value="1"/>
</dbReference>
<dbReference type="CDD" id="cd00672">
    <property type="entry name" value="CysRS_core"/>
    <property type="match status" value="1"/>
</dbReference>
<comment type="similarity">
    <text evidence="2 13">Belongs to the class-I aminoacyl-tRNA synthetase family.</text>
</comment>
<dbReference type="EMBL" id="LR792683">
    <property type="protein sequence ID" value="CAB3389891.1"/>
    <property type="molecule type" value="Genomic_DNA"/>
</dbReference>
<evidence type="ECO:0000256" key="5">
    <source>
        <dbReference type="ARBA" id="ARBA00022598"/>
    </source>
</evidence>
<evidence type="ECO:0000259" key="14">
    <source>
        <dbReference type="SMART" id="SM00840"/>
    </source>
</evidence>
<keyword evidence="9 13" id="KW-0067">ATP-binding</keyword>
<dbReference type="NCBIfam" id="TIGR00435">
    <property type="entry name" value="cysS"/>
    <property type="match status" value="1"/>
</dbReference>
<feature type="binding site" evidence="13">
    <location>
        <position position="238"/>
    </location>
    <ligand>
        <name>Zn(2+)</name>
        <dbReference type="ChEBI" id="CHEBI:29105"/>
    </ligand>
</feature>
<accession>A0A2K8N370</accession>
<dbReference type="InterPro" id="IPR009080">
    <property type="entry name" value="tRNAsynth_Ia_anticodon-bd"/>
</dbReference>
<dbReference type="EC" id="6.1.1.16" evidence="13"/>
<dbReference type="InterPro" id="IPR056411">
    <property type="entry name" value="CysS_C"/>
</dbReference>
<dbReference type="Gene3D" id="3.40.50.620">
    <property type="entry name" value="HUPs"/>
    <property type="match status" value="1"/>
</dbReference>
<dbReference type="Proteomes" id="UP000231932">
    <property type="component" value="Chromosome"/>
</dbReference>
<keyword evidence="5 13" id="KW-0436">Ligase</keyword>
<dbReference type="GO" id="GO:0006423">
    <property type="term" value="P:cysteinyl-tRNA aminoacylation"/>
    <property type="evidence" value="ECO:0007669"/>
    <property type="project" value="UniProtKB-UniRule"/>
</dbReference>
<evidence type="ECO:0000256" key="10">
    <source>
        <dbReference type="ARBA" id="ARBA00022917"/>
    </source>
</evidence>
<dbReference type="GO" id="GO:0008270">
    <property type="term" value="F:zinc ion binding"/>
    <property type="evidence" value="ECO:0007669"/>
    <property type="project" value="UniProtKB-UniRule"/>
</dbReference>
<organism evidence="15 17">
    <name type="scientific">Kyrpidia spormannii</name>
    <dbReference type="NCBI Taxonomy" id="2055160"/>
    <lineage>
        <taxon>Bacteria</taxon>
        <taxon>Bacillati</taxon>
        <taxon>Bacillota</taxon>
        <taxon>Bacilli</taxon>
        <taxon>Bacillales</taxon>
        <taxon>Alicyclobacillaceae</taxon>
        <taxon>Kyrpidia</taxon>
    </lineage>
</organism>
<sequence length="476" mass="54565">MPIRVFNTLTKRKEVFEPQEPGVVKMYCCGPTVYDHFHIGNARAFVVFDLVRRYLRYRGYRVTYVQNFTDVDDKIIRRAAEEHMAVQDLAEKYIQAYFEDAAALGIEPADVQPRVTLHMAEIIDMIQSLLDKGFAYRIHEDVYFDTNQDPDYGKLSGQDPAALMAGARVEVDERKRHPLDFALWKGSKPGEVAWDSPWGKGRPGWHIECSAMSRTYLGDTLDIHAGGQDLIFPHHENEIAQSECVTGRPFARYWMHNGYLQWNQVKMSKSLGNVVTVRELRKRVRPEAIRLYLLSAHYRHPLNFSLELLEQADRGLERIESSLRDLGDWLGPDSSLTGVGTEGSGHVPGLEVDEVRRIHEKWTEAMDDDFNTAEALGALYEGVGLANRAIREQDVTRAKAWQGWLSYHARFMGLIADGQKESETEREKIEALIAQRAEARKKRDWAAADRIRDQLSEMGIVLEDTPYGVRWRRRGS</sequence>
<dbReference type="SUPFAM" id="SSF52374">
    <property type="entry name" value="Nucleotidylyl transferase"/>
    <property type="match status" value="1"/>
</dbReference>
<dbReference type="Proteomes" id="UP000502196">
    <property type="component" value="Chromosome"/>
</dbReference>